<evidence type="ECO:0000313" key="9">
    <source>
        <dbReference type="Proteomes" id="UP001353858"/>
    </source>
</evidence>
<dbReference type="PANTHER" id="PTHR46621:SF1">
    <property type="entry name" value="SNRNA-ACTIVATING PROTEIN COMPLEX SUBUNIT 4"/>
    <property type="match status" value="1"/>
</dbReference>
<dbReference type="SMART" id="SM00717">
    <property type="entry name" value="SANT"/>
    <property type="match status" value="5"/>
</dbReference>
<dbReference type="InterPro" id="IPR051575">
    <property type="entry name" value="Myb-like_DNA-bd"/>
</dbReference>
<sequence>MESLDDSSLDKEINNDLQNELLELADLYPDSEEEDILQNENDLDDEGLFENDYETIEQGFQLNVSLQDPLLQLLKLEYGDSIFYNTDEENEVILHCLDKDLQALLIKNRVRAKQLRVLRNKLVKVLQDCIEKTQCSTQAKRARTFITLPKLDTWKLGIPYFKDGQFYRCPENSDEIKKRVNQEFSMLDFHAGRRWAVHEQVTLESSVQTCYYNYRVNEVQLRVNVLKMNANNDENAVELLELTQELKDMKMNPAKYRTPPPYSNVGINWSIVADSLKGMRSANECKAMWNVYLHPRINKNVWTDEENERIKTLVKKHNHQNWDLIAQELNTNRSGYLVFINYSSTLWNKFKMERFQPEEDEYLLKIVEKCRVGNFIPWRKVSLFFEARSKHQLYHRYKYYISQSNIIKGTFSKAEDIFIMYLVGKFGKDYSKCAEFMPRRTSVQIRNRYASYLDKVFVNFGSYSETEDQMILEHVRLHGTKDWSSLAKVLERGRSHVRQRYLTLSKWLEKSNRNVTIIPSRTLRVLSKTNADRLVKLREVVNKLNEYSGEVNLDVVKDFIKQQEEEVQNGRNPWRVMKKKHSRSFIDGQLVNFFKGTCKIQRECKSYGEQSIKDSAARVKKLLELFAASPDLLDNIEPDEGDFTERESEVITVLKNGATTNATFLSLTPQIRFFLPPTLNTVLGLRGLIVKYQMHKNSNKCVDTWMSEQNLSGHDDRTKRSIEKERRIFFERFYALFRWPSIISVFFPEQFEKTISEPVKSLRNENEMKKRPRGRPPKTEYPKVALMLNGRKRKRFECDLNATNVSVVLPRNVCPNKKSNKDLVEAYPLKYLNKAKGEKSSTITGETLERLKQHNKIVVLEKTQFKVIRCSEDSV</sequence>
<dbReference type="PROSITE" id="PS51294">
    <property type="entry name" value="HTH_MYB"/>
    <property type="match status" value="3"/>
</dbReference>
<dbReference type="EMBL" id="JARPUR010000007">
    <property type="protein sequence ID" value="KAK4873359.1"/>
    <property type="molecule type" value="Genomic_DNA"/>
</dbReference>
<reference evidence="9" key="1">
    <citation type="submission" date="2023-01" db="EMBL/GenBank/DDBJ databases">
        <title>Key to firefly adult light organ development and bioluminescence: homeobox transcription factors regulate luciferase expression and transportation to peroxisome.</title>
        <authorList>
            <person name="Fu X."/>
        </authorList>
    </citation>
    <scope>NUCLEOTIDE SEQUENCE [LARGE SCALE GENOMIC DNA]</scope>
</reference>
<protein>
    <recommendedName>
        <fullName evidence="10">snRNA-activating protein complex subunit 4</fullName>
    </recommendedName>
</protein>
<evidence type="ECO:0000256" key="5">
    <source>
        <dbReference type="ARBA" id="ARBA00023242"/>
    </source>
</evidence>
<keyword evidence="3" id="KW-0238">DNA-binding</keyword>
<dbReference type="GO" id="GO:0019185">
    <property type="term" value="C:snRNA-activating protein complex"/>
    <property type="evidence" value="ECO:0007669"/>
    <property type="project" value="TreeGrafter"/>
</dbReference>
<dbReference type="GO" id="GO:0001006">
    <property type="term" value="F:RNA polymerase III type 3 promoter sequence-specific DNA binding"/>
    <property type="evidence" value="ECO:0007669"/>
    <property type="project" value="TreeGrafter"/>
</dbReference>
<dbReference type="PROSITE" id="PS50090">
    <property type="entry name" value="MYB_LIKE"/>
    <property type="match status" value="3"/>
</dbReference>
<comment type="caution">
    <text evidence="8">The sequence shown here is derived from an EMBL/GenBank/DDBJ whole genome shotgun (WGS) entry which is preliminary data.</text>
</comment>
<name>A0AAN7SDA2_9COLE</name>
<comment type="subcellular location">
    <subcellularLocation>
        <location evidence="1">Nucleus</location>
    </subcellularLocation>
</comment>
<dbReference type="AlphaFoldDB" id="A0AAN7SDA2"/>
<dbReference type="Pfam" id="PF00249">
    <property type="entry name" value="Myb_DNA-binding"/>
    <property type="match status" value="3"/>
</dbReference>
<dbReference type="InterPro" id="IPR009057">
    <property type="entry name" value="Homeodomain-like_sf"/>
</dbReference>
<evidence type="ECO:0000259" key="6">
    <source>
        <dbReference type="PROSITE" id="PS50090"/>
    </source>
</evidence>
<feature type="domain" description="Myb-like" evidence="6">
    <location>
        <begin position="294"/>
        <end position="346"/>
    </location>
</feature>
<evidence type="ECO:0000313" key="8">
    <source>
        <dbReference type="EMBL" id="KAK4873359.1"/>
    </source>
</evidence>
<evidence type="ECO:0000259" key="7">
    <source>
        <dbReference type="PROSITE" id="PS51294"/>
    </source>
</evidence>
<keyword evidence="2" id="KW-0805">Transcription regulation</keyword>
<dbReference type="InterPro" id="IPR017930">
    <property type="entry name" value="Myb_dom"/>
</dbReference>
<dbReference type="GO" id="GO:0005634">
    <property type="term" value="C:nucleus"/>
    <property type="evidence" value="ECO:0007669"/>
    <property type="project" value="UniProtKB-SubCell"/>
</dbReference>
<dbReference type="SUPFAM" id="SSF46689">
    <property type="entry name" value="Homeodomain-like"/>
    <property type="match status" value="3"/>
</dbReference>
<keyword evidence="5" id="KW-0539">Nucleus</keyword>
<dbReference type="GO" id="GO:0042796">
    <property type="term" value="P:snRNA transcription by RNA polymerase III"/>
    <property type="evidence" value="ECO:0007669"/>
    <property type="project" value="TreeGrafter"/>
</dbReference>
<evidence type="ECO:0000256" key="2">
    <source>
        <dbReference type="ARBA" id="ARBA00023015"/>
    </source>
</evidence>
<accession>A0AAN7SDA2</accession>
<dbReference type="GO" id="GO:0000978">
    <property type="term" value="F:RNA polymerase II cis-regulatory region sequence-specific DNA binding"/>
    <property type="evidence" value="ECO:0007669"/>
    <property type="project" value="TreeGrafter"/>
</dbReference>
<feature type="domain" description="Myb-like" evidence="6">
    <location>
        <begin position="461"/>
        <end position="505"/>
    </location>
</feature>
<evidence type="ECO:0008006" key="10">
    <source>
        <dbReference type="Google" id="ProtNLM"/>
    </source>
</evidence>
<dbReference type="CDD" id="cd00167">
    <property type="entry name" value="SANT"/>
    <property type="match status" value="4"/>
</dbReference>
<dbReference type="Gene3D" id="1.10.10.60">
    <property type="entry name" value="Homeodomain-like"/>
    <property type="match status" value="5"/>
</dbReference>
<proteinExistence type="predicted"/>
<feature type="domain" description="Myb-like" evidence="6">
    <location>
        <begin position="403"/>
        <end position="453"/>
    </location>
</feature>
<dbReference type="Proteomes" id="UP001353858">
    <property type="component" value="Unassembled WGS sequence"/>
</dbReference>
<gene>
    <name evidence="8" type="ORF">RN001_015388</name>
</gene>
<evidence type="ECO:0000256" key="1">
    <source>
        <dbReference type="ARBA" id="ARBA00004123"/>
    </source>
</evidence>
<dbReference type="PANTHER" id="PTHR46621">
    <property type="entry name" value="SNRNA-ACTIVATING PROTEIN COMPLEX SUBUNIT 4"/>
    <property type="match status" value="1"/>
</dbReference>
<keyword evidence="4" id="KW-0804">Transcription</keyword>
<feature type="domain" description="HTH myb-type" evidence="7">
    <location>
        <begin position="403"/>
        <end position="457"/>
    </location>
</feature>
<dbReference type="GO" id="GO:0042795">
    <property type="term" value="P:snRNA transcription by RNA polymerase II"/>
    <property type="evidence" value="ECO:0007669"/>
    <property type="project" value="TreeGrafter"/>
</dbReference>
<feature type="domain" description="HTH myb-type" evidence="7">
    <location>
        <begin position="294"/>
        <end position="336"/>
    </location>
</feature>
<evidence type="ECO:0000256" key="4">
    <source>
        <dbReference type="ARBA" id="ARBA00023163"/>
    </source>
</evidence>
<keyword evidence="9" id="KW-1185">Reference proteome</keyword>
<organism evidence="8 9">
    <name type="scientific">Aquatica leii</name>
    <dbReference type="NCBI Taxonomy" id="1421715"/>
    <lineage>
        <taxon>Eukaryota</taxon>
        <taxon>Metazoa</taxon>
        <taxon>Ecdysozoa</taxon>
        <taxon>Arthropoda</taxon>
        <taxon>Hexapoda</taxon>
        <taxon>Insecta</taxon>
        <taxon>Pterygota</taxon>
        <taxon>Neoptera</taxon>
        <taxon>Endopterygota</taxon>
        <taxon>Coleoptera</taxon>
        <taxon>Polyphaga</taxon>
        <taxon>Elateriformia</taxon>
        <taxon>Elateroidea</taxon>
        <taxon>Lampyridae</taxon>
        <taxon>Luciolinae</taxon>
        <taxon>Aquatica</taxon>
    </lineage>
</organism>
<feature type="domain" description="HTH myb-type" evidence="7">
    <location>
        <begin position="464"/>
        <end position="509"/>
    </location>
</feature>
<dbReference type="InterPro" id="IPR001005">
    <property type="entry name" value="SANT/Myb"/>
</dbReference>
<evidence type="ECO:0000256" key="3">
    <source>
        <dbReference type="ARBA" id="ARBA00023125"/>
    </source>
</evidence>